<gene>
    <name evidence="1" type="ORF">MA16_Dca010893</name>
</gene>
<keyword evidence="2" id="KW-1185">Reference proteome</keyword>
<dbReference type="PANTHER" id="PTHR33710">
    <property type="entry name" value="BNAC02G09200D PROTEIN"/>
    <property type="match status" value="1"/>
</dbReference>
<dbReference type="EMBL" id="KZ502082">
    <property type="protein sequence ID" value="PKU83800.1"/>
    <property type="molecule type" value="Genomic_DNA"/>
</dbReference>
<accession>A0A2I0X7D5</accession>
<dbReference type="AlphaFoldDB" id="A0A2I0X7D5"/>
<dbReference type="Proteomes" id="UP000233837">
    <property type="component" value="Unassembled WGS sequence"/>
</dbReference>
<dbReference type="InterPro" id="IPR036691">
    <property type="entry name" value="Endo/exonu/phosph_ase_sf"/>
</dbReference>
<dbReference type="STRING" id="906689.A0A2I0X7D5"/>
<dbReference type="SUPFAM" id="SSF56219">
    <property type="entry name" value="DNase I-like"/>
    <property type="match status" value="1"/>
</dbReference>
<dbReference type="PANTHER" id="PTHR33710:SF71">
    <property type="entry name" value="ENDONUCLEASE_EXONUCLEASE_PHOSPHATASE DOMAIN-CONTAINING PROTEIN"/>
    <property type="match status" value="1"/>
</dbReference>
<reference evidence="1 2" key="1">
    <citation type="journal article" date="2016" name="Sci. Rep.">
        <title>The Dendrobium catenatum Lindl. genome sequence provides insights into polysaccharide synthase, floral development and adaptive evolution.</title>
        <authorList>
            <person name="Zhang G.Q."/>
            <person name="Xu Q."/>
            <person name="Bian C."/>
            <person name="Tsai W.C."/>
            <person name="Yeh C.M."/>
            <person name="Liu K.W."/>
            <person name="Yoshida K."/>
            <person name="Zhang L.S."/>
            <person name="Chang S.B."/>
            <person name="Chen F."/>
            <person name="Shi Y."/>
            <person name="Su Y.Y."/>
            <person name="Zhang Y.Q."/>
            <person name="Chen L.J."/>
            <person name="Yin Y."/>
            <person name="Lin M."/>
            <person name="Huang H."/>
            <person name="Deng H."/>
            <person name="Wang Z.W."/>
            <person name="Zhu S.L."/>
            <person name="Zhao X."/>
            <person name="Deng C."/>
            <person name="Niu S.C."/>
            <person name="Huang J."/>
            <person name="Wang M."/>
            <person name="Liu G.H."/>
            <person name="Yang H.J."/>
            <person name="Xiao X.J."/>
            <person name="Hsiao Y.Y."/>
            <person name="Wu W.L."/>
            <person name="Chen Y.Y."/>
            <person name="Mitsuda N."/>
            <person name="Ohme-Takagi M."/>
            <person name="Luo Y.B."/>
            <person name="Van de Peer Y."/>
            <person name="Liu Z.J."/>
        </authorList>
    </citation>
    <scope>NUCLEOTIDE SEQUENCE [LARGE SCALE GENOMIC DNA]</scope>
    <source>
        <tissue evidence="1">The whole plant</tissue>
    </source>
</reference>
<evidence type="ECO:0000313" key="2">
    <source>
        <dbReference type="Proteomes" id="UP000233837"/>
    </source>
</evidence>
<name>A0A2I0X7D5_9ASPA</name>
<sequence>MISTCDLHDIGFFGNAYTWSRGNLWQRLDRVLFNHDWIANFHMTHVEHLSRAASDHASLLLTINANKSYVPNAFKFQNMWLSHPDFFNVVERNWQAPIFPNGNILGMAKLWSKLSRFKQVLRWWNKHIFKNLFSIIKNVEHEVMELENVYLLNPDSSNLSELNNAKIKLFALHDQEEMYWQQKATTKFTVEGDWNTKFFHALANKKKIGIIFSKFLVMMIGSWRRRILF</sequence>
<reference evidence="1 2" key="2">
    <citation type="journal article" date="2017" name="Nature">
        <title>The Apostasia genome and the evolution of orchids.</title>
        <authorList>
            <person name="Zhang G.Q."/>
            <person name="Liu K.W."/>
            <person name="Li Z."/>
            <person name="Lohaus R."/>
            <person name="Hsiao Y.Y."/>
            <person name="Niu S.C."/>
            <person name="Wang J.Y."/>
            <person name="Lin Y.C."/>
            <person name="Xu Q."/>
            <person name="Chen L.J."/>
            <person name="Yoshida K."/>
            <person name="Fujiwara S."/>
            <person name="Wang Z.W."/>
            <person name="Zhang Y.Q."/>
            <person name="Mitsuda N."/>
            <person name="Wang M."/>
            <person name="Liu G.H."/>
            <person name="Pecoraro L."/>
            <person name="Huang H.X."/>
            <person name="Xiao X.J."/>
            <person name="Lin M."/>
            <person name="Wu X.Y."/>
            <person name="Wu W.L."/>
            <person name="Chen Y.Y."/>
            <person name="Chang S.B."/>
            <person name="Sakamoto S."/>
            <person name="Ohme-Takagi M."/>
            <person name="Yagi M."/>
            <person name="Zeng S.J."/>
            <person name="Shen C.Y."/>
            <person name="Yeh C.M."/>
            <person name="Luo Y.B."/>
            <person name="Tsai W.C."/>
            <person name="Van de Peer Y."/>
            <person name="Liu Z.J."/>
        </authorList>
    </citation>
    <scope>NUCLEOTIDE SEQUENCE [LARGE SCALE GENOMIC DNA]</scope>
    <source>
        <tissue evidence="1">The whole plant</tissue>
    </source>
</reference>
<organism evidence="1 2">
    <name type="scientific">Dendrobium catenatum</name>
    <dbReference type="NCBI Taxonomy" id="906689"/>
    <lineage>
        <taxon>Eukaryota</taxon>
        <taxon>Viridiplantae</taxon>
        <taxon>Streptophyta</taxon>
        <taxon>Embryophyta</taxon>
        <taxon>Tracheophyta</taxon>
        <taxon>Spermatophyta</taxon>
        <taxon>Magnoliopsida</taxon>
        <taxon>Liliopsida</taxon>
        <taxon>Asparagales</taxon>
        <taxon>Orchidaceae</taxon>
        <taxon>Epidendroideae</taxon>
        <taxon>Malaxideae</taxon>
        <taxon>Dendrobiinae</taxon>
        <taxon>Dendrobium</taxon>
    </lineage>
</organism>
<protein>
    <submittedName>
        <fullName evidence="1">Uncharacterized protein</fullName>
    </submittedName>
</protein>
<evidence type="ECO:0000313" key="1">
    <source>
        <dbReference type="EMBL" id="PKU83800.1"/>
    </source>
</evidence>
<dbReference type="Gene3D" id="3.60.10.10">
    <property type="entry name" value="Endonuclease/exonuclease/phosphatase"/>
    <property type="match status" value="1"/>
</dbReference>
<proteinExistence type="predicted"/>